<organism evidence="1 2">
    <name type="scientific">Dovyalis caffra</name>
    <dbReference type="NCBI Taxonomy" id="77055"/>
    <lineage>
        <taxon>Eukaryota</taxon>
        <taxon>Viridiplantae</taxon>
        <taxon>Streptophyta</taxon>
        <taxon>Embryophyta</taxon>
        <taxon>Tracheophyta</taxon>
        <taxon>Spermatophyta</taxon>
        <taxon>Magnoliopsida</taxon>
        <taxon>eudicotyledons</taxon>
        <taxon>Gunneridae</taxon>
        <taxon>Pentapetalae</taxon>
        <taxon>rosids</taxon>
        <taxon>fabids</taxon>
        <taxon>Malpighiales</taxon>
        <taxon>Salicaceae</taxon>
        <taxon>Flacourtieae</taxon>
        <taxon>Dovyalis</taxon>
    </lineage>
</organism>
<keyword evidence="2" id="KW-1185">Reference proteome</keyword>
<dbReference type="EMBL" id="CAWUPB010001173">
    <property type="protein sequence ID" value="CAK7347798.1"/>
    <property type="molecule type" value="Genomic_DNA"/>
</dbReference>
<accession>A0AAV1SC14</accession>
<dbReference type="Proteomes" id="UP001314170">
    <property type="component" value="Unassembled WGS sequence"/>
</dbReference>
<gene>
    <name evidence="1" type="ORF">DCAF_LOCUS20487</name>
</gene>
<dbReference type="AlphaFoldDB" id="A0AAV1SC14"/>
<reference evidence="1 2" key="1">
    <citation type="submission" date="2024-01" db="EMBL/GenBank/DDBJ databases">
        <authorList>
            <person name="Waweru B."/>
        </authorList>
    </citation>
    <scope>NUCLEOTIDE SEQUENCE [LARGE SCALE GENOMIC DNA]</scope>
</reference>
<sequence>MRSTWGLVPTIKKGKDRKGIRIETKMFLQMKNDIDTASASNKDISMTTCSNIENRIDKANASNILNDLADLA</sequence>
<evidence type="ECO:0000313" key="2">
    <source>
        <dbReference type="Proteomes" id="UP001314170"/>
    </source>
</evidence>
<protein>
    <submittedName>
        <fullName evidence="1">Uncharacterized protein</fullName>
    </submittedName>
</protein>
<evidence type="ECO:0000313" key="1">
    <source>
        <dbReference type="EMBL" id="CAK7347798.1"/>
    </source>
</evidence>
<comment type="caution">
    <text evidence="1">The sequence shown here is derived from an EMBL/GenBank/DDBJ whole genome shotgun (WGS) entry which is preliminary data.</text>
</comment>
<proteinExistence type="predicted"/>
<name>A0AAV1SC14_9ROSI</name>